<evidence type="ECO:0000313" key="4">
    <source>
        <dbReference type="Proteomes" id="UP000218231"/>
    </source>
</evidence>
<dbReference type="CDD" id="cd02440">
    <property type="entry name" value="AdoMet_MTases"/>
    <property type="match status" value="1"/>
</dbReference>
<feature type="domain" description="Methyltransferase" evidence="1">
    <location>
        <begin position="152"/>
        <end position="262"/>
    </location>
</feature>
<sequence>MIAVGIALGGRLELFEALAQVGSEEKPATPKEVAEKAGCKERYIKEWLGAMACGEIIEVTQDERFYIKPEHIQFLNSSNIAITQPSMNIAVLEPYSKLMEVMKKEGPLGLTYDNYSNFYEEMARLSESLHRQHLFSDFIPLLGIQDKLESGSMKILDVGCGNGLHAALMAEHFPNSQFFGIDLSEKAIGQAKNRRKESNGEELKNLEFRIMDAGKMDPNWSDTFDMVLIFDSCHDQMRPDLCMKEIHRVLKPGHQFAMVEVKGTSSIYKDRELLGKRAVFPYTASLLHCLPVASNSPDALGLGAAWGQAKAESMLRDTGFSKVEVVDIPYFSINLLYISTK</sequence>
<dbReference type="SUPFAM" id="SSF53335">
    <property type="entry name" value="S-adenosyl-L-methionine-dependent methyltransferases"/>
    <property type="match status" value="1"/>
</dbReference>
<dbReference type="STRING" id="2018661.A0A2A2JML9"/>
<dbReference type="Proteomes" id="UP000218231">
    <property type="component" value="Unassembled WGS sequence"/>
</dbReference>
<dbReference type="Pfam" id="PF21320">
    <property type="entry name" value="WHD_Rv2258c"/>
    <property type="match status" value="1"/>
</dbReference>
<dbReference type="PANTHER" id="PTHR45581:SF3">
    <property type="entry name" value="METHYLTRANSFERASE DOMAIN-CONTAINING PROTEIN"/>
    <property type="match status" value="1"/>
</dbReference>
<dbReference type="AlphaFoldDB" id="A0A2A2JML9"/>
<dbReference type="EMBL" id="LIAE01010339">
    <property type="protein sequence ID" value="PAV62923.1"/>
    <property type="molecule type" value="Genomic_DNA"/>
</dbReference>
<proteinExistence type="predicted"/>
<organism evidence="3 4">
    <name type="scientific">Diploscapter pachys</name>
    <dbReference type="NCBI Taxonomy" id="2018661"/>
    <lineage>
        <taxon>Eukaryota</taxon>
        <taxon>Metazoa</taxon>
        <taxon>Ecdysozoa</taxon>
        <taxon>Nematoda</taxon>
        <taxon>Chromadorea</taxon>
        <taxon>Rhabditida</taxon>
        <taxon>Rhabditina</taxon>
        <taxon>Rhabditomorpha</taxon>
        <taxon>Rhabditoidea</taxon>
        <taxon>Rhabditidae</taxon>
        <taxon>Diploscapter</taxon>
    </lineage>
</organism>
<dbReference type="InterPro" id="IPR048711">
    <property type="entry name" value="WHD_Rv2258c"/>
</dbReference>
<dbReference type="OrthoDB" id="506498at2759"/>
<gene>
    <name evidence="3" type="ORF">WR25_26756</name>
</gene>
<dbReference type="InterPro" id="IPR029063">
    <property type="entry name" value="SAM-dependent_MTases_sf"/>
</dbReference>
<dbReference type="Pfam" id="PF13847">
    <property type="entry name" value="Methyltransf_31"/>
    <property type="match status" value="1"/>
</dbReference>
<dbReference type="Gene3D" id="3.40.50.150">
    <property type="entry name" value="Vaccinia Virus protein VP39"/>
    <property type="match status" value="1"/>
</dbReference>
<dbReference type="PANTHER" id="PTHR45581">
    <property type="entry name" value="PROTEIN CBG10435"/>
    <property type="match status" value="1"/>
</dbReference>
<feature type="domain" description="S-adenosylmethionine-dependent methyltransferase Rv2258c-like winged HTH" evidence="2">
    <location>
        <begin position="2"/>
        <end position="71"/>
    </location>
</feature>
<evidence type="ECO:0000259" key="1">
    <source>
        <dbReference type="Pfam" id="PF13847"/>
    </source>
</evidence>
<accession>A0A2A2JML9</accession>
<evidence type="ECO:0000313" key="3">
    <source>
        <dbReference type="EMBL" id="PAV62923.1"/>
    </source>
</evidence>
<evidence type="ECO:0000259" key="2">
    <source>
        <dbReference type="Pfam" id="PF21320"/>
    </source>
</evidence>
<protein>
    <submittedName>
        <fullName evidence="3">Uncharacterized protein</fullName>
    </submittedName>
</protein>
<name>A0A2A2JML9_9BILA</name>
<comment type="caution">
    <text evidence="3">The sequence shown here is derived from an EMBL/GenBank/DDBJ whole genome shotgun (WGS) entry which is preliminary data.</text>
</comment>
<reference evidence="3 4" key="1">
    <citation type="journal article" date="2017" name="Curr. Biol.">
        <title>Genome architecture and evolution of a unichromosomal asexual nematode.</title>
        <authorList>
            <person name="Fradin H."/>
            <person name="Zegar C."/>
            <person name="Gutwein M."/>
            <person name="Lucas J."/>
            <person name="Kovtun M."/>
            <person name="Corcoran D."/>
            <person name="Baugh L.R."/>
            <person name="Kiontke K."/>
            <person name="Gunsalus K."/>
            <person name="Fitch D.H."/>
            <person name="Piano F."/>
        </authorList>
    </citation>
    <scope>NUCLEOTIDE SEQUENCE [LARGE SCALE GENOMIC DNA]</scope>
    <source>
        <strain evidence="3">PF1309</strain>
    </source>
</reference>
<dbReference type="InterPro" id="IPR025714">
    <property type="entry name" value="Methyltranfer_dom"/>
</dbReference>
<keyword evidence="4" id="KW-1185">Reference proteome</keyword>